<dbReference type="SUPFAM" id="SSF88697">
    <property type="entry name" value="PUA domain-like"/>
    <property type="match status" value="1"/>
</dbReference>
<keyword evidence="2" id="KW-0645">Protease</keyword>
<dbReference type="InterPro" id="IPR046336">
    <property type="entry name" value="Lon_prtase_N_sf"/>
</dbReference>
<dbReference type="GO" id="GO:0008233">
    <property type="term" value="F:peptidase activity"/>
    <property type="evidence" value="ECO:0007669"/>
    <property type="project" value="UniProtKB-KW"/>
</dbReference>
<comment type="caution">
    <text evidence="2">The sequence shown here is derived from an EMBL/GenBank/DDBJ whole genome shotgun (WGS) entry which is preliminary data.</text>
</comment>
<dbReference type="InterPro" id="IPR015947">
    <property type="entry name" value="PUA-like_sf"/>
</dbReference>
<proteinExistence type="predicted"/>
<sequence>MSKIALMPHTHHLLPGGRLDINVIEGRFIRMMKEALSEKRPFALCMLNEGTESDPVKNLPAIVTLAKIIDFNQTDTGLINIVVEGLHNMKLSVVYHEYDGLFSGEATNMNQWPFLPINSATECLAEKLKHYFATNPEHTANYDAQNYRDASWVCQRWIEIVPIEVHYKQLLMAQDSPKLTIRFLLKLFQHG</sequence>
<accession>A0A0J8Y3E7</accession>
<dbReference type="OrthoDB" id="8558970at2"/>
<dbReference type="EMBL" id="PYLZ01000001">
    <property type="protein sequence ID" value="PSW26843.1"/>
    <property type="molecule type" value="Genomic_DNA"/>
</dbReference>
<dbReference type="Proteomes" id="UP000240481">
    <property type="component" value="Unassembled WGS sequence"/>
</dbReference>
<evidence type="ECO:0000313" key="3">
    <source>
        <dbReference type="Proteomes" id="UP000240481"/>
    </source>
</evidence>
<dbReference type="Gene3D" id="2.30.130.40">
    <property type="entry name" value="LON domain-like"/>
    <property type="match status" value="1"/>
</dbReference>
<organism evidence="2 3">
    <name type="scientific">Photobacterium swingsii</name>
    <dbReference type="NCBI Taxonomy" id="680026"/>
    <lineage>
        <taxon>Bacteria</taxon>
        <taxon>Pseudomonadati</taxon>
        <taxon>Pseudomonadota</taxon>
        <taxon>Gammaproteobacteria</taxon>
        <taxon>Vibrionales</taxon>
        <taxon>Vibrionaceae</taxon>
        <taxon>Photobacterium</taxon>
    </lineage>
</organism>
<dbReference type="Gene3D" id="1.10.4060.10">
    <property type="entry name" value="BPP1347 like domain"/>
    <property type="match status" value="1"/>
</dbReference>
<dbReference type="SMART" id="SM00464">
    <property type="entry name" value="LON"/>
    <property type="match status" value="1"/>
</dbReference>
<dbReference type="STRING" id="680026.AB733_00440"/>
<keyword evidence="3" id="KW-1185">Reference proteome</keyword>
<dbReference type="Pfam" id="PF02190">
    <property type="entry name" value="LON_substr_bdg"/>
    <property type="match status" value="1"/>
</dbReference>
<dbReference type="AlphaFoldDB" id="A0A0J8Y3E7"/>
<protein>
    <submittedName>
        <fullName evidence="2">Lon protease</fullName>
    </submittedName>
</protein>
<name>A0A0J8Y3E7_9GAMM</name>
<evidence type="ECO:0000313" key="2">
    <source>
        <dbReference type="EMBL" id="PSW26843.1"/>
    </source>
</evidence>
<feature type="domain" description="Lon N-terminal" evidence="1">
    <location>
        <begin position="3"/>
        <end position="190"/>
    </location>
</feature>
<gene>
    <name evidence="2" type="ORF">C9I94_02355</name>
</gene>
<dbReference type="RefSeq" id="WP_048897014.1">
    <property type="nucleotide sequence ID" value="NZ_AP024852.1"/>
</dbReference>
<reference evidence="2 3" key="1">
    <citation type="submission" date="2018-01" db="EMBL/GenBank/DDBJ databases">
        <title>Whole genome sequencing of Histamine producing bacteria.</title>
        <authorList>
            <person name="Butler K."/>
        </authorList>
    </citation>
    <scope>NUCLEOTIDE SEQUENCE [LARGE SCALE GENOMIC DNA]</scope>
    <source>
        <strain evidence="2 3">DSM 24669</strain>
    </source>
</reference>
<keyword evidence="2" id="KW-0378">Hydrolase</keyword>
<evidence type="ECO:0000259" key="1">
    <source>
        <dbReference type="SMART" id="SM00464"/>
    </source>
</evidence>
<dbReference type="GO" id="GO:0006508">
    <property type="term" value="P:proteolysis"/>
    <property type="evidence" value="ECO:0007669"/>
    <property type="project" value="UniProtKB-KW"/>
</dbReference>
<dbReference type="InterPro" id="IPR003111">
    <property type="entry name" value="Lon_prtase_N"/>
</dbReference>